<dbReference type="InterPro" id="IPR001296">
    <property type="entry name" value="Glyco_trans_1"/>
</dbReference>
<dbReference type="PANTHER" id="PTHR46401:SF8">
    <property type="entry name" value="BLL6006 PROTEIN"/>
    <property type="match status" value="1"/>
</dbReference>
<evidence type="ECO:0000313" key="4">
    <source>
        <dbReference type="Proteomes" id="UP000015527"/>
    </source>
</evidence>
<gene>
    <name evidence="3" type="ORF">L284_14880</name>
</gene>
<dbReference type="eggNOG" id="COG0438">
    <property type="taxonomic scope" value="Bacteria"/>
</dbReference>
<dbReference type="Proteomes" id="UP000015527">
    <property type="component" value="Unassembled WGS sequence"/>
</dbReference>
<protein>
    <recommendedName>
        <fullName evidence="5">Glycosyltransferase subfamily 4-like N-terminal domain-containing protein</fullName>
    </recommendedName>
</protein>
<evidence type="ECO:0008006" key="5">
    <source>
        <dbReference type="Google" id="ProtNLM"/>
    </source>
</evidence>
<comment type="caution">
    <text evidence="3">The sequence shown here is derived from an EMBL/GenBank/DDBJ whole genome shotgun (WGS) entry which is preliminary data.</text>
</comment>
<sequence length="381" mass="40101">MNAGIVNGGSMRVLITVDAVGGVWQYGLDLARGLAARGVEPVLALLGPTPDPHQLAESREIPGVHLVETGLPLDWLCDQAAPVRAAAEAVARLAGDLGVHLVQLNMPTLAGAARFEMPVVAVTHGCVSTWWEAAKDEPLDSQYAWHRDLMRAGLIAADRLVAPTASYAATIARHYALDETPRVVHNGRAPLPAALHTPRSQQPPSNDVLTVGRLWDRVKRADLLDRVASRLNVPFAAAGAAIGPHGETITLDHLSVLGQLDAEQLGERLSSRPIFVSAASFEPFGLAVLEAAGAGCALVLSDIPGFRELWDGAALFVGGDDEAAYVEAIESLLASPSLRQDLGAAARTRAARYSPQASADAMLAIYSELLESREGSGRAAA</sequence>
<dbReference type="RefSeq" id="WP_021234798.1">
    <property type="nucleotide sequence ID" value="NZ_ATHL01000092.1"/>
</dbReference>
<dbReference type="EMBL" id="ATHL01000092">
    <property type="protein sequence ID" value="EQB12938.1"/>
    <property type="molecule type" value="Genomic_DNA"/>
</dbReference>
<dbReference type="GO" id="GO:0016757">
    <property type="term" value="F:glycosyltransferase activity"/>
    <property type="evidence" value="ECO:0007669"/>
    <property type="project" value="InterPro"/>
</dbReference>
<dbReference type="AlphaFoldDB" id="T0HL94"/>
<dbReference type="Pfam" id="PF00534">
    <property type="entry name" value="Glycos_transf_1"/>
    <property type="match status" value="1"/>
</dbReference>
<keyword evidence="4" id="KW-1185">Reference proteome</keyword>
<dbReference type="CDD" id="cd03801">
    <property type="entry name" value="GT4_PimA-like"/>
    <property type="match status" value="1"/>
</dbReference>
<feature type="domain" description="Glycosyl transferase family 1" evidence="1">
    <location>
        <begin position="251"/>
        <end position="348"/>
    </location>
</feature>
<dbReference type="InterPro" id="IPR028098">
    <property type="entry name" value="Glyco_trans_4-like_N"/>
</dbReference>
<feature type="domain" description="Glycosyltransferase subfamily 4-like N-terminal" evidence="2">
    <location>
        <begin position="20"/>
        <end position="187"/>
    </location>
</feature>
<accession>T0HL94</accession>
<organism evidence="3 4">
    <name type="scientific">Novosphingobium lindaniclasticum LE124</name>
    <dbReference type="NCBI Taxonomy" id="1096930"/>
    <lineage>
        <taxon>Bacteria</taxon>
        <taxon>Pseudomonadati</taxon>
        <taxon>Pseudomonadota</taxon>
        <taxon>Alphaproteobacteria</taxon>
        <taxon>Sphingomonadales</taxon>
        <taxon>Sphingomonadaceae</taxon>
        <taxon>Novosphingobium</taxon>
    </lineage>
</organism>
<evidence type="ECO:0000259" key="1">
    <source>
        <dbReference type="Pfam" id="PF00534"/>
    </source>
</evidence>
<evidence type="ECO:0000259" key="2">
    <source>
        <dbReference type="Pfam" id="PF13439"/>
    </source>
</evidence>
<dbReference type="PANTHER" id="PTHR46401">
    <property type="entry name" value="GLYCOSYLTRANSFERASE WBBK-RELATED"/>
    <property type="match status" value="1"/>
</dbReference>
<name>T0HL94_9SPHN</name>
<proteinExistence type="predicted"/>
<reference evidence="3 4" key="1">
    <citation type="journal article" date="2013" name="Genome Announc.">
        <title>Genome Sequence of Novosphingobium lindaniclasticum LE124T, Isolated from a Hexachlorocyclohexane Dumpsite.</title>
        <authorList>
            <person name="Saxena A."/>
            <person name="Nayyar N."/>
            <person name="Sangwan N."/>
            <person name="Kumari R."/>
            <person name="Khurana J.P."/>
            <person name="Lal R."/>
        </authorList>
    </citation>
    <scope>NUCLEOTIDE SEQUENCE [LARGE SCALE GENOMIC DNA]</scope>
    <source>
        <strain evidence="3 4">LE124</strain>
    </source>
</reference>
<dbReference type="PATRIC" id="fig|1096930.3.peg.2963"/>
<evidence type="ECO:0000313" key="3">
    <source>
        <dbReference type="EMBL" id="EQB12938.1"/>
    </source>
</evidence>
<dbReference type="SUPFAM" id="SSF53756">
    <property type="entry name" value="UDP-Glycosyltransferase/glycogen phosphorylase"/>
    <property type="match status" value="1"/>
</dbReference>
<dbReference type="Gene3D" id="3.40.50.2000">
    <property type="entry name" value="Glycogen Phosphorylase B"/>
    <property type="match status" value="2"/>
</dbReference>
<dbReference type="Pfam" id="PF13439">
    <property type="entry name" value="Glyco_transf_4"/>
    <property type="match status" value="1"/>
</dbReference>